<reference evidence="2" key="1">
    <citation type="journal article" date="2020" name="Nature">
        <title>Giant virus diversity and host interactions through global metagenomics.</title>
        <authorList>
            <person name="Schulz F."/>
            <person name="Roux S."/>
            <person name="Paez-Espino D."/>
            <person name="Jungbluth S."/>
            <person name="Walsh D.A."/>
            <person name="Denef V.J."/>
            <person name="McMahon K.D."/>
            <person name="Konstantinidis K.T."/>
            <person name="Eloe-Fadrosh E.A."/>
            <person name="Kyrpides N.C."/>
            <person name="Woyke T."/>
        </authorList>
    </citation>
    <scope>NUCLEOTIDE SEQUENCE</scope>
    <source>
        <strain evidence="2">GVMAG-M-3300023184-72</strain>
    </source>
</reference>
<accession>A0A6C0ID60</accession>
<feature type="compositionally biased region" description="Basic residues" evidence="1">
    <location>
        <begin position="464"/>
        <end position="494"/>
    </location>
</feature>
<dbReference type="AlphaFoldDB" id="A0A6C0ID60"/>
<name>A0A6C0ID60_9ZZZZ</name>
<dbReference type="PANTHER" id="PTHR34180:SF1">
    <property type="entry name" value="BETA-ALANYL-DOPAMINE_CARCININE HYDROLASE"/>
    <property type="match status" value="1"/>
</dbReference>
<organism evidence="2">
    <name type="scientific">viral metagenome</name>
    <dbReference type="NCBI Taxonomy" id="1070528"/>
    <lineage>
        <taxon>unclassified sequences</taxon>
        <taxon>metagenomes</taxon>
        <taxon>organismal metagenomes</taxon>
    </lineage>
</organism>
<dbReference type="InterPro" id="IPR047794">
    <property type="entry name" value="C45_proenzyme-like"/>
</dbReference>
<evidence type="ECO:0000256" key="1">
    <source>
        <dbReference type="SAM" id="MobiDB-lite"/>
    </source>
</evidence>
<feature type="region of interest" description="Disordered" evidence="1">
    <location>
        <begin position="451"/>
        <end position="494"/>
    </location>
</feature>
<protein>
    <submittedName>
        <fullName evidence="2">Uncharacterized protein</fullName>
    </submittedName>
</protein>
<dbReference type="EMBL" id="MN740161">
    <property type="protein sequence ID" value="QHT90822.1"/>
    <property type="molecule type" value="Genomic_DNA"/>
</dbReference>
<dbReference type="Gene3D" id="3.60.60.30">
    <property type="match status" value="1"/>
</dbReference>
<dbReference type="NCBIfam" id="NF040521">
    <property type="entry name" value="C45_proenzyme"/>
    <property type="match status" value="1"/>
</dbReference>
<evidence type="ECO:0000313" key="2">
    <source>
        <dbReference type="EMBL" id="QHT90822.1"/>
    </source>
</evidence>
<dbReference type="InterPro" id="IPR047801">
    <property type="entry name" value="Peptidase_C45"/>
</dbReference>
<proteinExistence type="predicted"/>
<sequence>MKIKNGYSYKESGWMYISIHGKAKERGYAYGYLCAEYFKEIQKMLKYFMYESYGYDWDYFINEINKSFKEMTKNDFREFYEEMDGIAEGCNANGCKTSLDEIIAWNFYLSIPYWFSIISGTKALKEGGNKAPDKCSAFMAVGDWTTDGKIVVAHNSFTDFIDGQYSNIILDLNPDKGFRFIMQTSPCWIWSGTDFFVNAAGIIGTETTIGGFMPYEKKYPIGYRIRKAMQYGSKLDDCAKFLVEGNSGDYASSWLFGDTKNNEIMRIELGLEYQNIERTKNGFYIGFNSVIDPRIRNIEVVNSGYYDIRRHQGARRVRLTELMDKYKGKINIEVAQKIIADHYDVYLKIDNNPCSRTVCSHYELDAREYMSQSDRPKPFAPHGAVDGIVCNTELAKKMSFIARFGSSCGTAFNKDEFCKKHIQYENLCPYLKDRPSEPWTKFESYHYDKKKNKKQLMKTEKEVKKHKKTTNNKSVKHRKSKHSKTFKKKLQNIY</sequence>
<dbReference type="PANTHER" id="PTHR34180">
    <property type="entry name" value="PEPTIDASE C45"/>
    <property type="match status" value="1"/>
</dbReference>